<evidence type="ECO:0000313" key="2">
    <source>
        <dbReference type="EMBL" id="ROL53445.1"/>
    </source>
</evidence>
<dbReference type="Proteomes" id="UP000281406">
    <property type="component" value="Unassembled WGS sequence"/>
</dbReference>
<dbReference type="EMBL" id="RJVU01010296">
    <property type="protein sequence ID" value="ROL53445.1"/>
    <property type="molecule type" value="Genomic_DNA"/>
</dbReference>
<evidence type="ECO:0000256" key="1">
    <source>
        <dbReference type="SAM" id="MobiDB-lite"/>
    </source>
</evidence>
<protein>
    <submittedName>
        <fullName evidence="2">Uncharacterized protein</fullName>
    </submittedName>
</protein>
<dbReference type="AlphaFoldDB" id="A0A3N0Z4N9"/>
<feature type="compositionally biased region" description="Low complexity" evidence="1">
    <location>
        <begin position="82"/>
        <end position="101"/>
    </location>
</feature>
<comment type="caution">
    <text evidence="2">The sequence shown here is derived from an EMBL/GenBank/DDBJ whole genome shotgun (WGS) entry which is preliminary data.</text>
</comment>
<organism evidence="2 3">
    <name type="scientific">Anabarilius grahami</name>
    <name type="common">Kanglang fish</name>
    <name type="synonym">Barilius grahami</name>
    <dbReference type="NCBI Taxonomy" id="495550"/>
    <lineage>
        <taxon>Eukaryota</taxon>
        <taxon>Metazoa</taxon>
        <taxon>Chordata</taxon>
        <taxon>Craniata</taxon>
        <taxon>Vertebrata</taxon>
        <taxon>Euteleostomi</taxon>
        <taxon>Actinopterygii</taxon>
        <taxon>Neopterygii</taxon>
        <taxon>Teleostei</taxon>
        <taxon>Ostariophysi</taxon>
        <taxon>Cypriniformes</taxon>
        <taxon>Xenocyprididae</taxon>
        <taxon>Xenocypridinae</taxon>
        <taxon>Xenocypridinae incertae sedis</taxon>
        <taxon>Anabarilius</taxon>
    </lineage>
</organism>
<evidence type="ECO:0000313" key="3">
    <source>
        <dbReference type="Proteomes" id="UP000281406"/>
    </source>
</evidence>
<sequence>MYLYPFRSGPKEKLAESKFHSCTPSALDLSVDHRPFGLARLPRYVGSTWVRHCFASAANLRNVRCSLVLHPFDYSLLRPTSGSDSALGHSSSDLRTTSSLSGGNCCSSVAATKIFAISTPPQFIGCTVGSILAIIVYSHPHGGPHQCSIMAPPSINAAVGHYPGCGLDKQPAAPAQGHWPSSPP</sequence>
<gene>
    <name evidence="2" type="ORF">DPX16_0602</name>
</gene>
<name>A0A3N0Z4N9_ANAGA</name>
<keyword evidence="3" id="KW-1185">Reference proteome</keyword>
<feature type="region of interest" description="Disordered" evidence="1">
    <location>
        <begin position="82"/>
        <end position="102"/>
    </location>
</feature>
<proteinExistence type="predicted"/>
<reference evidence="2 3" key="1">
    <citation type="submission" date="2018-10" db="EMBL/GenBank/DDBJ databases">
        <title>Genome assembly for a Yunnan-Guizhou Plateau 3E fish, Anabarilius grahami (Regan), and its evolutionary and genetic applications.</title>
        <authorList>
            <person name="Jiang W."/>
        </authorList>
    </citation>
    <scope>NUCLEOTIDE SEQUENCE [LARGE SCALE GENOMIC DNA]</scope>
    <source>
        <strain evidence="2">AG-KIZ</strain>
        <tissue evidence="2">Muscle</tissue>
    </source>
</reference>
<accession>A0A3N0Z4N9</accession>